<evidence type="ECO:0000256" key="4">
    <source>
        <dbReference type="ARBA" id="ARBA00023030"/>
    </source>
</evidence>
<evidence type="ECO:0000313" key="12">
    <source>
        <dbReference type="Proteomes" id="UP000007635"/>
    </source>
</evidence>
<dbReference type="Proteomes" id="UP000007635">
    <property type="component" value="Chromosome XVII"/>
</dbReference>
<keyword evidence="9" id="KW-0472">Membrane</keyword>
<evidence type="ECO:0000256" key="5">
    <source>
        <dbReference type="ARBA" id="ARBA00023157"/>
    </source>
</evidence>
<dbReference type="PRINTS" id="PR00009">
    <property type="entry name" value="EGFTGF"/>
</dbReference>
<dbReference type="InterPro" id="IPR000742">
    <property type="entry name" value="EGF"/>
</dbReference>
<dbReference type="RefSeq" id="XP_040059199.1">
    <property type="nucleotide sequence ID" value="XM_040203265.1"/>
</dbReference>
<dbReference type="KEGG" id="gat:120834900"/>
<protein>
    <submittedName>
        <fullName evidence="11">Transforming growth factor, alpha</fullName>
    </submittedName>
</protein>
<dbReference type="AlphaFoldDB" id="A0AAQ4RMK7"/>
<keyword evidence="5 7" id="KW-1015">Disulfide bond</keyword>
<reference evidence="11" key="3">
    <citation type="submission" date="2025-09" db="UniProtKB">
        <authorList>
            <consortium name="Ensembl"/>
        </authorList>
    </citation>
    <scope>IDENTIFICATION</scope>
</reference>
<keyword evidence="9" id="KW-0812">Transmembrane</keyword>
<reference evidence="11 12" key="1">
    <citation type="journal article" date="2021" name="G3 (Bethesda)">
        <title>Improved contiguity of the threespine stickleback genome using long-read sequencing.</title>
        <authorList>
            <person name="Nath S."/>
            <person name="Shaw D.E."/>
            <person name="White M.A."/>
        </authorList>
    </citation>
    <scope>NUCLEOTIDE SEQUENCE [LARGE SCALE GENOMIC DNA]</scope>
    <source>
        <strain evidence="11 12">Lake Benthic</strain>
    </source>
</reference>
<dbReference type="GO" id="GO:0008083">
    <property type="term" value="F:growth factor activity"/>
    <property type="evidence" value="ECO:0007669"/>
    <property type="project" value="UniProtKB-KW"/>
</dbReference>
<dbReference type="GeneTree" id="ENSGT00940000160058"/>
<dbReference type="FunFam" id="2.10.25.10:FF:000182">
    <property type="entry name" value="Protransforming growth factor alpha"/>
    <property type="match status" value="1"/>
</dbReference>
<keyword evidence="4" id="KW-0339">Growth factor</keyword>
<dbReference type="PROSITE" id="PS00022">
    <property type="entry name" value="EGF_1"/>
    <property type="match status" value="1"/>
</dbReference>
<dbReference type="GO" id="GO:0005615">
    <property type="term" value="C:extracellular space"/>
    <property type="evidence" value="ECO:0007669"/>
    <property type="project" value="TreeGrafter"/>
</dbReference>
<keyword evidence="9" id="KW-1133">Transmembrane helix</keyword>
<evidence type="ECO:0000256" key="1">
    <source>
        <dbReference type="ARBA" id="ARBA00004239"/>
    </source>
</evidence>
<organism evidence="11 12">
    <name type="scientific">Gasterosteus aculeatus aculeatus</name>
    <name type="common">three-spined stickleback</name>
    <dbReference type="NCBI Taxonomy" id="481459"/>
    <lineage>
        <taxon>Eukaryota</taxon>
        <taxon>Metazoa</taxon>
        <taxon>Chordata</taxon>
        <taxon>Craniata</taxon>
        <taxon>Vertebrata</taxon>
        <taxon>Euteleostomi</taxon>
        <taxon>Actinopterygii</taxon>
        <taxon>Neopterygii</taxon>
        <taxon>Teleostei</taxon>
        <taxon>Neoteleostei</taxon>
        <taxon>Acanthomorphata</taxon>
        <taxon>Eupercaria</taxon>
        <taxon>Perciformes</taxon>
        <taxon>Cottioidei</taxon>
        <taxon>Gasterosteales</taxon>
        <taxon>Gasterosteidae</taxon>
        <taxon>Gasterosteus</taxon>
    </lineage>
</organism>
<dbReference type="PROSITE" id="PS01186">
    <property type="entry name" value="EGF_2"/>
    <property type="match status" value="1"/>
</dbReference>
<evidence type="ECO:0000256" key="8">
    <source>
        <dbReference type="SAM" id="MobiDB-lite"/>
    </source>
</evidence>
<evidence type="ECO:0000256" key="2">
    <source>
        <dbReference type="ARBA" id="ARBA00022525"/>
    </source>
</evidence>
<comment type="subcellular location">
    <subcellularLocation>
        <location evidence="1">Secreted</location>
        <location evidence="1">Extracellular space</location>
    </subcellularLocation>
</comment>
<keyword evidence="2" id="KW-0964">Secreted</keyword>
<dbReference type="PANTHER" id="PTHR10740:SF1">
    <property type="entry name" value="PROTRANSFORMING GROWTH FACTOR ALPHA"/>
    <property type="match status" value="1"/>
</dbReference>
<dbReference type="PROSITE" id="PS50026">
    <property type="entry name" value="EGF_3"/>
    <property type="match status" value="1"/>
</dbReference>
<dbReference type="GO" id="GO:0005154">
    <property type="term" value="F:epidermal growth factor receptor binding"/>
    <property type="evidence" value="ECO:0007669"/>
    <property type="project" value="TreeGrafter"/>
</dbReference>
<dbReference type="Gene3D" id="2.10.25.10">
    <property type="entry name" value="Laminin"/>
    <property type="match status" value="1"/>
</dbReference>
<dbReference type="Ensembl" id="ENSGACT00000069111.1">
    <property type="protein sequence ID" value="ENSGACP00000063927.1"/>
    <property type="gene ID" value="ENSGACG00000027561.1"/>
</dbReference>
<evidence type="ECO:0000256" key="9">
    <source>
        <dbReference type="SAM" id="Phobius"/>
    </source>
</evidence>
<evidence type="ECO:0000256" key="7">
    <source>
        <dbReference type="PROSITE-ProRule" id="PRU00076"/>
    </source>
</evidence>
<dbReference type="GeneID" id="120834900"/>
<comment type="caution">
    <text evidence="7">Lacks conserved residue(s) required for the propagation of feature annotation.</text>
</comment>
<keyword evidence="6" id="KW-0497">Mitogen</keyword>
<accession>A0AAQ4RMK7</accession>
<dbReference type="GO" id="GO:0051781">
    <property type="term" value="P:positive regulation of cell division"/>
    <property type="evidence" value="ECO:0007669"/>
    <property type="project" value="UniProtKB-KW"/>
</dbReference>
<sequence length="341" mass="36528">MMTRIFWDTIFLISGTFSMSMVLDGTLFTFGAGPSNSTIIEAGVSIDTNSTGATNASSSATTGSRSATTTTVAPTKTSNVPAVKSKSRPSLCQKATGWFKLVVKPSRTKISLYFLLPNPLRSFIHSRCSVASTAGGLTLMLYSSGDLFISIFFKLGPCHMLTAVPPPSFSTGSLFTFGPSSLKTTEASISIDANSTGAPNANRSAANGGGVTTTVHPVKKFVAAAVRSHFDDCPDSHRHFCFHGTCRFLILEEAPACVCHPGFVGMRCEHADLLAVVATNHRKQTVATVLVLCVIGCVFIMVLCTLLHCWWTHECRRRSRAHHYYIAEKHGASGHPSESVV</sequence>
<evidence type="ECO:0000256" key="3">
    <source>
        <dbReference type="ARBA" id="ARBA00022536"/>
    </source>
</evidence>
<evidence type="ECO:0000256" key="6">
    <source>
        <dbReference type="ARBA" id="ARBA00023246"/>
    </source>
</evidence>
<dbReference type="GO" id="GO:0008284">
    <property type="term" value="P:positive regulation of cell population proliferation"/>
    <property type="evidence" value="ECO:0007669"/>
    <property type="project" value="TreeGrafter"/>
</dbReference>
<evidence type="ECO:0000313" key="11">
    <source>
        <dbReference type="Ensembl" id="ENSGACP00000063927.1"/>
    </source>
</evidence>
<dbReference type="GO" id="GO:0045840">
    <property type="term" value="P:positive regulation of mitotic nuclear division"/>
    <property type="evidence" value="ECO:0007669"/>
    <property type="project" value="TreeGrafter"/>
</dbReference>
<feature type="region of interest" description="Disordered" evidence="8">
    <location>
        <begin position="53"/>
        <end position="84"/>
    </location>
</feature>
<dbReference type="GO" id="GO:0007173">
    <property type="term" value="P:epidermal growth factor receptor signaling pathway"/>
    <property type="evidence" value="ECO:0007669"/>
    <property type="project" value="TreeGrafter"/>
</dbReference>
<feature type="disulfide bond" evidence="7">
    <location>
        <begin position="259"/>
        <end position="268"/>
    </location>
</feature>
<dbReference type="PANTHER" id="PTHR10740">
    <property type="entry name" value="TRANSFORMING GROWTH FACTOR ALPHA"/>
    <property type="match status" value="1"/>
</dbReference>
<name>A0AAQ4RMK7_GASAC</name>
<dbReference type="SUPFAM" id="SSF57196">
    <property type="entry name" value="EGF/Laminin"/>
    <property type="match status" value="1"/>
</dbReference>
<dbReference type="CTD" id="7039"/>
<feature type="compositionally biased region" description="Low complexity" evidence="8">
    <location>
        <begin position="53"/>
        <end position="77"/>
    </location>
</feature>
<evidence type="ECO:0000259" key="10">
    <source>
        <dbReference type="PROSITE" id="PS50026"/>
    </source>
</evidence>
<feature type="domain" description="EGF-like" evidence="10">
    <location>
        <begin position="229"/>
        <end position="269"/>
    </location>
</feature>
<keyword evidence="3 7" id="KW-0245">EGF-like domain</keyword>
<proteinExistence type="predicted"/>
<keyword evidence="12" id="KW-1185">Reference proteome</keyword>
<feature type="transmembrane region" description="Helical" evidence="9">
    <location>
        <begin position="289"/>
        <end position="311"/>
    </location>
</feature>
<reference evidence="11" key="2">
    <citation type="submission" date="2025-08" db="UniProtKB">
        <authorList>
            <consortium name="Ensembl"/>
        </authorList>
    </citation>
    <scope>IDENTIFICATION</scope>
</reference>